<organism evidence="1 2">
    <name type="scientific">Pseudonocardia bannensis</name>
    <dbReference type="NCBI Taxonomy" id="630973"/>
    <lineage>
        <taxon>Bacteria</taxon>
        <taxon>Bacillati</taxon>
        <taxon>Actinomycetota</taxon>
        <taxon>Actinomycetes</taxon>
        <taxon>Pseudonocardiales</taxon>
        <taxon>Pseudonocardiaceae</taxon>
        <taxon>Pseudonocardia</taxon>
    </lineage>
</organism>
<evidence type="ECO:0008006" key="3">
    <source>
        <dbReference type="Google" id="ProtNLM"/>
    </source>
</evidence>
<dbReference type="RefSeq" id="WP_169413889.1">
    <property type="nucleotide sequence ID" value="NZ_JAAXKZ010000060.1"/>
</dbReference>
<comment type="caution">
    <text evidence="1">The sequence shown here is derived from an EMBL/GenBank/DDBJ whole genome shotgun (WGS) entry which is preliminary data.</text>
</comment>
<sequence length="268" mass="29660">MQVASAQLPGVDESADRIFVTDNAVIVLDGASAFEPVELDPGTYAQGIGESIAAQLTDDPAADLPAIVAGGIAAVTERHDLRAEHSPSSTVSILRVGPHEVDLYVLGDSPVHYGNDTEGWGLTDDRLAMLPLPEREAYRARLRAGHGFDDEHRRLLRDLQVRERRYRNMESGYWIAETKPDAACHGILKRIPREQIEWAVLSTDGASEPLAHLGAEDWISISSYDGRQLHSLLARLQSWEDQHDPEAQQYPRAKRHDDKTLVSISLHP</sequence>
<protein>
    <recommendedName>
        <fullName evidence="3">Protein phosphatase 2C-like protein</fullName>
    </recommendedName>
</protein>
<gene>
    <name evidence="1" type="ORF">HF519_16725</name>
</gene>
<evidence type="ECO:0000313" key="1">
    <source>
        <dbReference type="EMBL" id="NMH93186.1"/>
    </source>
</evidence>
<dbReference type="Proteomes" id="UP000586918">
    <property type="component" value="Unassembled WGS sequence"/>
</dbReference>
<proteinExistence type="predicted"/>
<dbReference type="EMBL" id="JAAXKZ010000060">
    <property type="protein sequence ID" value="NMH93186.1"/>
    <property type="molecule type" value="Genomic_DNA"/>
</dbReference>
<dbReference type="AlphaFoldDB" id="A0A848DKY7"/>
<evidence type="ECO:0000313" key="2">
    <source>
        <dbReference type="Proteomes" id="UP000586918"/>
    </source>
</evidence>
<accession>A0A848DKY7</accession>
<keyword evidence="2" id="KW-1185">Reference proteome</keyword>
<name>A0A848DKY7_9PSEU</name>
<reference evidence="1 2" key="1">
    <citation type="submission" date="2020-04" db="EMBL/GenBank/DDBJ databases">
        <authorList>
            <person name="Klaysubun C."/>
            <person name="Duangmal K."/>
            <person name="Lipun K."/>
        </authorList>
    </citation>
    <scope>NUCLEOTIDE SEQUENCE [LARGE SCALE GENOMIC DNA]</scope>
    <source>
        <strain evidence="1 2">DSM 45300</strain>
    </source>
</reference>